<keyword evidence="3" id="KW-0150">Chloroplast</keyword>
<dbReference type="RefSeq" id="XP_056692154.1">
    <property type="nucleotide sequence ID" value="XM_056836176.1"/>
</dbReference>
<gene>
    <name evidence="11" type="primary">LOC110803888</name>
</gene>
<evidence type="ECO:0000256" key="2">
    <source>
        <dbReference type="ARBA" id="ARBA00010793"/>
    </source>
</evidence>
<dbReference type="InterPro" id="IPR021825">
    <property type="entry name" value="RETICULATA-related"/>
</dbReference>
<name>A0ABM3R964_SPIOL</name>
<protein>
    <submittedName>
        <fullName evidence="11">Protein RETICULATA-RELATED 4, chloroplastic</fullName>
    </submittedName>
</protein>
<keyword evidence="10" id="KW-1185">Reference proteome</keyword>
<evidence type="ECO:0000256" key="5">
    <source>
        <dbReference type="ARBA" id="ARBA00022692"/>
    </source>
</evidence>
<evidence type="ECO:0000256" key="9">
    <source>
        <dbReference type="SAM" id="MobiDB-lite"/>
    </source>
</evidence>
<keyword evidence="8" id="KW-0472">Membrane</keyword>
<organism evidence="10 11">
    <name type="scientific">Spinacia oleracea</name>
    <name type="common">Spinach</name>
    <dbReference type="NCBI Taxonomy" id="3562"/>
    <lineage>
        <taxon>Eukaryota</taxon>
        <taxon>Viridiplantae</taxon>
        <taxon>Streptophyta</taxon>
        <taxon>Embryophyta</taxon>
        <taxon>Tracheophyta</taxon>
        <taxon>Spermatophyta</taxon>
        <taxon>Magnoliopsida</taxon>
        <taxon>eudicotyledons</taxon>
        <taxon>Gunneridae</taxon>
        <taxon>Pentapetalae</taxon>
        <taxon>Caryophyllales</taxon>
        <taxon>Chenopodiaceae</taxon>
        <taxon>Chenopodioideae</taxon>
        <taxon>Anserineae</taxon>
        <taxon>Spinacia</taxon>
    </lineage>
</organism>
<comment type="subcellular location">
    <subcellularLocation>
        <location evidence="1">Plastid</location>
        <location evidence="1">Chloroplast membrane</location>
        <topology evidence="1">Multi-pass membrane protein</topology>
    </subcellularLocation>
</comment>
<dbReference type="PANTHER" id="PTHR31620:SF8">
    <property type="entry name" value="PROTEIN RETICULATA-RELATED 4, CHLOROPLASTIC-LIKE"/>
    <property type="match status" value="1"/>
</dbReference>
<evidence type="ECO:0000256" key="4">
    <source>
        <dbReference type="ARBA" id="ARBA00022640"/>
    </source>
</evidence>
<evidence type="ECO:0000256" key="8">
    <source>
        <dbReference type="ARBA" id="ARBA00023136"/>
    </source>
</evidence>
<feature type="compositionally biased region" description="Gly residues" evidence="9">
    <location>
        <begin position="57"/>
        <end position="80"/>
    </location>
</feature>
<sequence length="375" mass="40133">MAMAALSLLPSQFLSPIPQYHHNLIPSIKNLSITYTPPKFSLTHLKKRRLSSTQIFSGGGNGGGVHGGGGNGGSGGGGDGGEGDAGERNRADAILALAEVGRSLDSLPKDLSMAADAGRIPGSILRRYFELEKSPVFRWLLQFGGFKERLLADDLFLTKVGIECGIGMFTKTAAELEKRKDNFKKELDFVTADVIMALVADFLLVWLPAPTVSLRPALTLTVGPVARFFYGCPDNAFQIAVAGTTYSILQRAGALARNGAKLFAVGATSSVIGTGVTNTLINLRKVVDKSASDEAEDIPMLATSIAYGVYLSVSANLRYQVIAGVIEQRILDPLLHDRKLLLSAVCFAVRTGNTFLGSLMWVDFARLIGVQRTRD</sequence>
<dbReference type="Pfam" id="PF11891">
    <property type="entry name" value="RETICULATA-like"/>
    <property type="match status" value="1"/>
</dbReference>
<keyword evidence="4" id="KW-0934">Plastid</keyword>
<dbReference type="PANTHER" id="PTHR31620">
    <property type="entry name" value="PROTEIN RETICULATA-RELATED 2, CHLOROPLASTIC-RELATED"/>
    <property type="match status" value="1"/>
</dbReference>
<reference evidence="11" key="2">
    <citation type="submission" date="2025-08" db="UniProtKB">
        <authorList>
            <consortium name="RefSeq"/>
        </authorList>
    </citation>
    <scope>IDENTIFICATION</scope>
    <source>
        <tissue evidence="11">Leaf</tissue>
    </source>
</reference>
<dbReference type="GeneID" id="110803888"/>
<keyword evidence="7" id="KW-1133">Transmembrane helix</keyword>
<feature type="region of interest" description="Disordered" evidence="9">
    <location>
        <begin position="56"/>
        <end position="85"/>
    </location>
</feature>
<dbReference type="Proteomes" id="UP000813463">
    <property type="component" value="Chromosome 1"/>
</dbReference>
<keyword evidence="6" id="KW-0809">Transit peptide</keyword>
<evidence type="ECO:0000256" key="7">
    <source>
        <dbReference type="ARBA" id="ARBA00022989"/>
    </source>
</evidence>
<evidence type="ECO:0000313" key="11">
    <source>
        <dbReference type="RefSeq" id="XP_056692154.1"/>
    </source>
</evidence>
<comment type="similarity">
    <text evidence="2">Belongs to the RETICULATA family.</text>
</comment>
<evidence type="ECO:0000313" key="10">
    <source>
        <dbReference type="Proteomes" id="UP000813463"/>
    </source>
</evidence>
<evidence type="ECO:0000256" key="1">
    <source>
        <dbReference type="ARBA" id="ARBA00004508"/>
    </source>
</evidence>
<accession>A0ABM3R964</accession>
<proteinExistence type="inferred from homology"/>
<reference evidence="10" key="1">
    <citation type="journal article" date="2021" name="Nat. Commun.">
        <title>Genomic analyses provide insights into spinach domestication and the genetic basis of agronomic traits.</title>
        <authorList>
            <person name="Cai X."/>
            <person name="Sun X."/>
            <person name="Xu C."/>
            <person name="Sun H."/>
            <person name="Wang X."/>
            <person name="Ge C."/>
            <person name="Zhang Z."/>
            <person name="Wang Q."/>
            <person name="Fei Z."/>
            <person name="Jiao C."/>
            <person name="Wang Q."/>
        </authorList>
    </citation>
    <scope>NUCLEOTIDE SEQUENCE [LARGE SCALE GENOMIC DNA]</scope>
    <source>
        <strain evidence="10">cv. Varoflay</strain>
    </source>
</reference>
<keyword evidence="5" id="KW-0812">Transmembrane</keyword>
<evidence type="ECO:0000256" key="6">
    <source>
        <dbReference type="ARBA" id="ARBA00022946"/>
    </source>
</evidence>
<evidence type="ECO:0000256" key="3">
    <source>
        <dbReference type="ARBA" id="ARBA00022528"/>
    </source>
</evidence>